<feature type="transmembrane region" description="Helical" evidence="1">
    <location>
        <begin position="148"/>
        <end position="166"/>
    </location>
</feature>
<feature type="transmembrane region" description="Helical" evidence="1">
    <location>
        <begin position="67"/>
        <end position="90"/>
    </location>
</feature>
<proteinExistence type="predicted"/>
<organism evidence="2 3">
    <name type="scientific">Heliobacterium mobile</name>
    <name type="common">Heliobacillus mobilis</name>
    <dbReference type="NCBI Taxonomy" id="28064"/>
    <lineage>
        <taxon>Bacteria</taxon>
        <taxon>Bacillati</taxon>
        <taxon>Bacillota</taxon>
        <taxon>Clostridia</taxon>
        <taxon>Eubacteriales</taxon>
        <taxon>Heliobacteriaceae</taxon>
        <taxon>Heliobacterium</taxon>
    </lineage>
</organism>
<dbReference type="RefSeq" id="WP_155474506.1">
    <property type="nucleotide sequence ID" value="NZ_WNKU01000001.1"/>
</dbReference>
<dbReference type="OrthoDB" id="3457556at2"/>
<feature type="transmembrane region" description="Helical" evidence="1">
    <location>
        <begin position="219"/>
        <end position="238"/>
    </location>
</feature>
<protein>
    <submittedName>
        <fullName evidence="2">Multidrug resistance efflux transporter family protein</fullName>
    </submittedName>
</protein>
<feature type="transmembrane region" description="Helical" evidence="1">
    <location>
        <begin position="96"/>
        <end position="116"/>
    </location>
</feature>
<evidence type="ECO:0000256" key="1">
    <source>
        <dbReference type="SAM" id="Phobius"/>
    </source>
</evidence>
<feature type="transmembrane region" description="Helical" evidence="1">
    <location>
        <begin position="5"/>
        <end position="24"/>
    </location>
</feature>
<feature type="transmembrane region" description="Helical" evidence="1">
    <location>
        <begin position="36"/>
        <end position="55"/>
    </location>
</feature>
<feature type="transmembrane region" description="Helical" evidence="1">
    <location>
        <begin position="187"/>
        <end position="207"/>
    </location>
</feature>
<feature type="transmembrane region" description="Helical" evidence="1">
    <location>
        <begin position="269"/>
        <end position="293"/>
    </location>
</feature>
<sequence length="306" mass="33505">MKPIILGIFASAFFGITFVLNRLMELSGGSWVWSASLRYFFTLPFFLIIVYLRGNLAELLSVMKGHLSWWILWSTVGFGLFYTPLCYAATYGPSWLIAGMWQVTIVAGTLLIPLIYRGQKIPRKSVLYSMVILFGILIMQKVQFDTLSLQEILIGSFPVLVGAIAYPLGNRKMILLCAGKLDTYQRILGMTLASMPFWLLLSLYGLFATALPSLGQIEQSFNVAVSSGVIATTLFFMATDIAKNHPHQLAAVEATQAGEIIFSLLGDMFFLGGALPSTSGFAGMMLVIAGMILHSRPSESAEEGPA</sequence>
<dbReference type="AlphaFoldDB" id="A0A6I3SBB4"/>
<dbReference type="InterPro" id="IPR032713">
    <property type="entry name" value="EmrE"/>
</dbReference>
<dbReference type="Pfam" id="PF13536">
    <property type="entry name" value="EmrE"/>
    <property type="match status" value="1"/>
</dbReference>
<reference evidence="2 3" key="1">
    <citation type="submission" date="2019-11" db="EMBL/GenBank/DDBJ databases">
        <title>Whole-genome sequence of a the green, strictly anaerobic photosynthetic bacterium Heliobacillus mobilis DSM 6151.</title>
        <authorList>
            <person name="Kyndt J.A."/>
            <person name="Meyer T.E."/>
        </authorList>
    </citation>
    <scope>NUCLEOTIDE SEQUENCE [LARGE SCALE GENOMIC DNA]</scope>
    <source>
        <strain evidence="2 3">DSM 6151</strain>
    </source>
</reference>
<keyword evidence="1" id="KW-0812">Transmembrane</keyword>
<accession>A0A6I3SBB4</accession>
<name>A0A6I3SBB4_HELMO</name>
<keyword evidence="1" id="KW-1133">Transmembrane helix</keyword>
<evidence type="ECO:0000313" key="3">
    <source>
        <dbReference type="Proteomes" id="UP000430670"/>
    </source>
</evidence>
<dbReference type="EMBL" id="WNKU01000001">
    <property type="protein sequence ID" value="MTV47373.1"/>
    <property type="molecule type" value="Genomic_DNA"/>
</dbReference>
<dbReference type="Proteomes" id="UP000430670">
    <property type="component" value="Unassembled WGS sequence"/>
</dbReference>
<evidence type="ECO:0000313" key="2">
    <source>
        <dbReference type="EMBL" id="MTV47373.1"/>
    </source>
</evidence>
<keyword evidence="3" id="KW-1185">Reference proteome</keyword>
<keyword evidence="1" id="KW-0472">Membrane</keyword>
<comment type="caution">
    <text evidence="2">The sequence shown here is derived from an EMBL/GenBank/DDBJ whole genome shotgun (WGS) entry which is preliminary data.</text>
</comment>
<feature type="transmembrane region" description="Helical" evidence="1">
    <location>
        <begin position="125"/>
        <end position="142"/>
    </location>
</feature>
<gene>
    <name evidence="2" type="ORF">GJ688_00070</name>
</gene>